<reference evidence="3" key="1">
    <citation type="submission" date="2016-06" db="UniProtKB">
        <authorList>
            <consortium name="WormBaseParasite"/>
        </authorList>
    </citation>
    <scope>IDENTIFICATION</scope>
</reference>
<protein>
    <submittedName>
        <fullName evidence="1 3">Uncharacterized protein</fullName>
    </submittedName>
</protein>
<proteinExistence type="predicted"/>
<dbReference type="EMBL" id="UZAJ01014852">
    <property type="protein sequence ID" value="VDO71521.1"/>
    <property type="molecule type" value="Genomic_DNA"/>
</dbReference>
<gene>
    <name evidence="1" type="ORF">OFLC_LOCUS10811</name>
</gene>
<dbReference type="Proteomes" id="UP000267606">
    <property type="component" value="Unassembled WGS sequence"/>
</dbReference>
<reference evidence="1 2" key="2">
    <citation type="submission" date="2018-11" db="EMBL/GenBank/DDBJ databases">
        <authorList>
            <consortium name="Pathogen Informatics"/>
        </authorList>
    </citation>
    <scope>NUCLEOTIDE SEQUENCE [LARGE SCALE GENOMIC DNA]</scope>
</reference>
<evidence type="ECO:0000313" key="3">
    <source>
        <dbReference type="WBParaSite" id="OFLC_0001081201-mRNA-1"/>
    </source>
</evidence>
<name>A0A183HTK0_9BILA</name>
<evidence type="ECO:0000313" key="1">
    <source>
        <dbReference type="EMBL" id="VDO71521.1"/>
    </source>
</evidence>
<sequence length="39" mass="4642">MNVKYRSGLGKILQMLTLSIIFSRLQHSMQLTLIHYFMK</sequence>
<keyword evidence="2" id="KW-1185">Reference proteome</keyword>
<organism evidence="3">
    <name type="scientific">Onchocerca flexuosa</name>
    <dbReference type="NCBI Taxonomy" id="387005"/>
    <lineage>
        <taxon>Eukaryota</taxon>
        <taxon>Metazoa</taxon>
        <taxon>Ecdysozoa</taxon>
        <taxon>Nematoda</taxon>
        <taxon>Chromadorea</taxon>
        <taxon>Rhabditida</taxon>
        <taxon>Spirurina</taxon>
        <taxon>Spiruromorpha</taxon>
        <taxon>Filarioidea</taxon>
        <taxon>Onchocercidae</taxon>
        <taxon>Onchocerca</taxon>
    </lineage>
</organism>
<dbReference type="AlphaFoldDB" id="A0A183HTK0"/>
<accession>A0A183HTK0</accession>
<dbReference type="WBParaSite" id="OFLC_0001081201-mRNA-1">
    <property type="protein sequence ID" value="OFLC_0001081201-mRNA-1"/>
    <property type="gene ID" value="OFLC_0001081201"/>
</dbReference>
<evidence type="ECO:0000313" key="2">
    <source>
        <dbReference type="Proteomes" id="UP000267606"/>
    </source>
</evidence>